<evidence type="ECO:0000313" key="9">
    <source>
        <dbReference type="EMBL" id="TQQ84022.1"/>
    </source>
</evidence>
<dbReference type="OrthoDB" id="9808275at2"/>
<dbReference type="RefSeq" id="WP_142536582.1">
    <property type="nucleotide sequence ID" value="NZ_SGJB01000018.1"/>
</dbReference>
<dbReference type="Proteomes" id="UP000317863">
    <property type="component" value="Unassembled WGS sequence"/>
</dbReference>
<dbReference type="Gene3D" id="2.60.120.10">
    <property type="entry name" value="Jelly Rolls"/>
    <property type="match status" value="2"/>
</dbReference>
<dbReference type="EMBL" id="SGJB01000018">
    <property type="protein sequence ID" value="TQQ84022.1"/>
    <property type="molecule type" value="Genomic_DNA"/>
</dbReference>
<dbReference type="Pfam" id="PF20511">
    <property type="entry name" value="PMI_typeI_cat"/>
    <property type="match status" value="1"/>
</dbReference>
<evidence type="ECO:0000256" key="3">
    <source>
        <dbReference type="ARBA" id="ARBA00029741"/>
    </source>
</evidence>
<evidence type="ECO:0000313" key="10">
    <source>
        <dbReference type="Proteomes" id="UP000317863"/>
    </source>
</evidence>
<dbReference type="InterPro" id="IPR014710">
    <property type="entry name" value="RmlC-like_jellyroll"/>
</dbReference>
<dbReference type="PIRSF" id="PIRSF036894">
    <property type="entry name" value="PMI_Firm_short"/>
    <property type="match status" value="1"/>
</dbReference>
<keyword evidence="10" id="KW-1185">Reference proteome</keyword>
<evidence type="ECO:0000256" key="6">
    <source>
        <dbReference type="PIRSR" id="PIRSR036894-2"/>
    </source>
</evidence>
<feature type="domain" description="Phosphomannose isomerase type I catalytic" evidence="7">
    <location>
        <begin position="6"/>
        <end position="108"/>
    </location>
</feature>
<feature type="active site" evidence="6">
    <location>
        <position position="195"/>
    </location>
</feature>
<comment type="cofactor">
    <cofactor evidence="5">
        <name>Zn(2+)</name>
        <dbReference type="ChEBI" id="CHEBI:29105"/>
    </cofactor>
    <text evidence="5">Binds 1 zinc ion per subunit.</text>
</comment>
<proteinExistence type="predicted"/>
<feature type="binding site" evidence="5">
    <location>
        <position position="175"/>
    </location>
    <ligand>
        <name>Zn(2+)</name>
        <dbReference type="ChEBI" id="CHEBI:29105"/>
    </ligand>
</feature>
<feature type="binding site" evidence="5">
    <location>
        <position position="117"/>
    </location>
    <ligand>
        <name>Zn(2+)</name>
        <dbReference type="ChEBI" id="CHEBI:29105"/>
    </ligand>
</feature>
<dbReference type="InterPro" id="IPR014628">
    <property type="entry name" value="Man6P_isomerase_Firm_short"/>
</dbReference>
<accession>A0A544QTK8</accession>
<sequence length="321" mass="36243">MLKPVKLKPAYQDYLWGGTKLKEEYNKVSDLDIVAESWELSNHKNGQSIVDSGEYKGLKFGEYIEKLGAEGLGTNCDRFEFFPILIKFIDAKGSLSIQVHPDDEYALRVEKEYGKTEMWYVLEAEEGSYLYYGVNKEISKEEFAERIENDTILEVLNKVEVKKGDVFFIESGTIHAIGAGLVICEIQQNSNTTYRVYDFGRLGADGKPRELHVEKAIDVTNLKPNAKSAEPMGAPEKFDGYTKTLLSECQYFTTYRYDVEDSCEVLSDTKSFNSVIITEGEGTLSMGDTVLEFIKGNSIFVPAQDGKFEIKGKCEFILSRV</sequence>
<dbReference type="GO" id="GO:0004476">
    <property type="term" value="F:mannose-6-phosphate isomerase activity"/>
    <property type="evidence" value="ECO:0007669"/>
    <property type="project" value="InterPro"/>
</dbReference>
<keyword evidence="9" id="KW-0413">Isomerase</keyword>
<evidence type="ECO:0000256" key="2">
    <source>
        <dbReference type="ARBA" id="ARBA00022833"/>
    </source>
</evidence>
<protein>
    <recommendedName>
        <fullName evidence="3">Phosphohexomutase</fullName>
    </recommendedName>
    <alternativeName>
        <fullName evidence="4">Phosphomannose isomerase</fullName>
    </alternativeName>
</protein>
<dbReference type="InterPro" id="IPR011051">
    <property type="entry name" value="RmlC_Cupin_sf"/>
</dbReference>
<dbReference type="PANTHER" id="PTHR42742:SF3">
    <property type="entry name" value="FRUCTOKINASE"/>
    <property type="match status" value="1"/>
</dbReference>
<dbReference type="SUPFAM" id="SSF51182">
    <property type="entry name" value="RmlC-like cupins"/>
    <property type="match status" value="1"/>
</dbReference>
<keyword evidence="2 5" id="KW-0862">Zinc</keyword>
<evidence type="ECO:0000259" key="8">
    <source>
        <dbReference type="Pfam" id="PF21621"/>
    </source>
</evidence>
<feature type="domain" description="Mannose-6-phosphate isomerase cupin" evidence="8">
    <location>
        <begin position="243"/>
        <end position="320"/>
    </location>
</feature>
<dbReference type="PANTHER" id="PTHR42742">
    <property type="entry name" value="TRANSCRIPTIONAL REPRESSOR MPRA"/>
    <property type="match status" value="1"/>
</dbReference>
<name>A0A544QTK8_9FIRM</name>
<dbReference type="Pfam" id="PF21621">
    <property type="entry name" value="MPI_cupin_dom"/>
    <property type="match status" value="1"/>
</dbReference>
<evidence type="ECO:0000256" key="1">
    <source>
        <dbReference type="ARBA" id="ARBA00022723"/>
    </source>
</evidence>
<organism evidence="9 10">
    <name type="scientific">Peptacetobacter hominis</name>
    <dbReference type="NCBI Taxonomy" id="2743610"/>
    <lineage>
        <taxon>Bacteria</taxon>
        <taxon>Bacillati</taxon>
        <taxon>Bacillota</taxon>
        <taxon>Clostridia</taxon>
        <taxon>Peptostreptococcales</taxon>
        <taxon>Peptostreptococcaceae</taxon>
        <taxon>Peptacetobacter</taxon>
    </lineage>
</organism>
<evidence type="ECO:0000259" key="7">
    <source>
        <dbReference type="Pfam" id="PF20511"/>
    </source>
</evidence>
<evidence type="ECO:0000256" key="5">
    <source>
        <dbReference type="PIRSR" id="PIRSR036894-1"/>
    </source>
</evidence>
<keyword evidence="1 5" id="KW-0479">Metal-binding</keyword>
<dbReference type="InterPro" id="IPR049071">
    <property type="entry name" value="MPI_cupin_dom"/>
</dbReference>
<dbReference type="AlphaFoldDB" id="A0A544QTK8"/>
<dbReference type="CDD" id="cd07010">
    <property type="entry name" value="cupin_PMI_type_I_N_bac"/>
    <property type="match status" value="1"/>
</dbReference>
<dbReference type="GO" id="GO:0008270">
    <property type="term" value="F:zinc ion binding"/>
    <property type="evidence" value="ECO:0007669"/>
    <property type="project" value="InterPro"/>
</dbReference>
<dbReference type="InterPro" id="IPR051804">
    <property type="entry name" value="Carb_Metab_Reg_Kinase/Isom"/>
</dbReference>
<dbReference type="InterPro" id="IPR046457">
    <property type="entry name" value="PMI_typeI_cat"/>
</dbReference>
<dbReference type="GO" id="GO:0005975">
    <property type="term" value="P:carbohydrate metabolic process"/>
    <property type="evidence" value="ECO:0007669"/>
    <property type="project" value="InterPro"/>
</dbReference>
<reference evidence="9 10" key="1">
    <citation type="submission" date="2019-02" db="EMBL/GenBank/DDBJ databases">
        <title>Peptostreptococcaceae bacterium ZHW00191 nov., a new bacterium isolated from the human gut.</title>
        <authorList>
            <person name="Zhou H.-W."/>
            <person name="Chen X.-J."/>
        </authorList>
    </citation>
    <scope>NUCLEOTIDE SEQUENCE [LARGE SCALE GENOMIC DNA]</scope>
    <source>
        <strain evidence="9 10">ZHW00191</strain>
    </source>
</reference>
<feature type="binding site" evidence="5">
    <location>
        <position position="100"/>
    </location>
    <ligand>
        <name>Zn(2+)</name>
        <dbReference type="ChEBI" id="CHEBI:29105"/>
    </ligand>
</feature>
<evidence type="ECO:0000256" key="4">
    <source>
        <dbReference type="ARBA" id="ARBA00030762"/>
    </source>
</evidence>
<gene>
    <name evidence="9" type="ORF">EXD82_08985</name>
</gene>
<comment type="caution">
    <text evidence="9">The sequence shown here is derived from an EMBL/GenBank/DDBJ whole genome shotgun (WGS) entry which is preliminary data.</text>
</comment>